<dbReference type="SUPFAM" id="SSF46894">
    <property type="entry name" value="C-terminal effector domain of the bipartite response regulators"/>
    <property type="match status" value="1"/>
</dbReference>
<dbReference type="SMART" id="SM00421">
    <property type="entry name" value="HTH_LUXR"/>
    <property type="match status" value="1"/>
</dbReference>
<dbReference type="Pfam" id="PF00196">
    <property type="entry name" value="GerE"/>
    <property type="match status" value="1"/>
</dbReference>
<dbReference type="Gene3D" id="1.10.10.10">
    <property type="entry name" value="Winged helix-like DNA-binding domain superfamily/Winged helix DNA-binding domain"/>
    <property type="match status" value="1"/>
</dbReference>
<evidence type="ECO:0000256" key="3">
    <source>
        <dbReference type="ARBA" id="ARBA00023163"/>
    </source>
</evidence>
<dbReference type="Proteomes" id="UP000547510">
    <property type="component" value="Unassembled WGS sequence"/>
</dbReference>
<keyword evidence="6" id="KW-1185">Reference proteome</keyword>
<dbReference type="EMBL" id="JACHJN010000014">
    <property type="protein sequence ID" value="MBB5960085.1"/>
    <property type="molecule type" value="Genomic_DNA"/>
</dbReference>
<feature type="domain" description="HTH luxR-type" evidence="4">
    <location>
        <begin position="126"/>
        <end position="191"/>
    </location>
</feature>
<reference evidence="5 6" key="1">
    <citation type="submission" date="2020-08" db="EMBL/GenBank/DDBJ databases">
        <title>Genomic Encyclopedia of Type Strains, Phase III (KMG-III): the genomes of soil and plant-associated and newly described type strains.</title>
        <authorList>
            <person name="Whitman W."/>
        </authorList>
    </citation>
    <scope>NUCLEOTIDE SEQUENCE [LARGE SCALE GENOMIC DNA]</scope>
    <source>
        <strain evidence="5 6">CECT 8640</strain>
    </source>
</reference>
<keyword evidence="1" id="KW-0805">Transcription regulation</keyword>
<dbReference type="GO" id="GO:0006355">
    <property type="term" value="P:regulation of DNA-templated transcription"/>
    <property type="evidence" value="ECO:0007669"/>
    <property type="project" value="InterPro"/>
</dbReference>
<protein>
    <submittedName>
        <fullName evidence="5">DNA-binding CsgD family transcriptional regulator</fullName>
    </submittedName>
</protein>
<evidence type="ECO:0000313" key="6">
    <source>
        <dbReference type="Proteomes" id="UP000547510"/>
    </source>
</evidence>
<sequence length="193" mass="20624">MHDDGEIAALERDLVLGARREYRRLTGDVAASAQADRGALIGVRRRTICALPTEGADALAAQDIAHDDEVRVLAGRPPAELLIVDDVAVVRLATGALVVRTPVLSSLLADYFEHLWDRAVPLADDGVRPAGGLTAVQRRILRLAAEGFKDDSIARVLGLSSRSVRRHMEKLAARAGASNRLTLGAAAARLGWI</sequence>
<evidence type="ECO:0000256" key="2">
    <source>
        <dbReference type="ARBA" id="ARBA00023125"/>
    </source>
</evidence>
<keyword evidence="2 5" id="KW-0238">DNA-binding</keyword>
<dbReference type="AlphaFoldDB" id="A0A841CVV1"/>
<accession>A0A841CVV1</accession>
<dbReference type="InterPro" id="IPR016032">
    <property type="entry name" value="Sig_transdc_resp-reg_C-effctor"/>
</dbReference>
<keyword evidence="3" id="KW-0804">Transcription</keyword>
<name>A0A841CVV1_9PSEU</name>
<dbReference type="InterPro" id="IPR039420">
    <property type="entry name" value="WalR-like"/>
</dbReference>
<evidence type="ECO:0000256" key="1">
    <source>
        <dbReference type="ARBA" id="ARBA00023015"/>
    </source>
</evidence>
<dbReference type="GO" id="GO:0003677">
    <property type="term" value="F:DNA binding"/>
    <property type="evidence" value="ECO:0007669"/>
    <property type="project" value="UniProtKB-KW"/>
</dbReference>
<proteinExistence type="predicted"/>
<evidence type="ECO:0000259" key="4">
    <source>
        <dbReference type="PROSITE" id="PS50043"/>
    </source>
</evidence>
<comment type="caution">
    <text evidence="5">The sequence shown here is derived from an EMBL/GenBank/DDBJ whole genome shotgun (WGS) entry which is preliminary data.</text>
</comment>
<dbReference type="RefSeq" id="WP_184697893.1">
    <property type="nucleotide sequence ID" value="NZ_JACHJN010000014.1"/>
</dbReference>
<organism evidence="5 6">
    <name type="scientific">Saccharothrix tamanrassetensis</name>
    <dbReference type="NCBI Taxonomy" id="1051531"/>
    <lineage>
        <taxon>Bacteria</taxon>
        <taxon>Bacillati</taxon>
        <taxon>Actinomycetota</taxon>
        <taxon>Actinomycetes</taxon>
        <taxon>Pseudonocardiales</taxon>
        <taxon>Pseudonocardiaceae</taxon>
        <taxon>Saccharothrix</taxon>
    </lineage>
</organism>
<gene>
    <name evidence="5" type="ORF">FHS29_006708</name>
</gene>
<dbReference type="PROSITE" id="PS50043">
    <property type="entry name" value="HTH_LUXR_2"/>
    <property type="match status" value="1"/>
</dbReference>
<dbReference type="PANTHER" id="PTHR43214">
    <property type="entry name" value="TWO-COMPONENT RESPONSE REGULATOR"/>
    <property type="match status" value="1"/>
</dbReference>
<dbReference type="InterPro" id="IPR036388">
    <property type="entry name" value="WH-like_DNA-bd_sf"/>
</dbReference>
<dbReference type="InterPro" id="IPR000792">
    <property type="entry name" value="Tscrpt_reg_LuxR_C"/>
</dbReference>
<evidence type="ECO:0000313" key="5">
    <source>
        <dbReference type="EMBL" id="MBB5960085.1"/>
    </source>
</evidence>
<dbReference type="PANTHER" id="PTHR43214:SF24">
    <property type="entry name" value="TRANSCRIPTIONAL REGULATORY PROTEIN NARL-RELATED"/>
    <property type="match status" value="1"/>
</dbReference>